<protein>
    <submittedName>
        <fullName evidence="1">Uncharacterized protein</fullName>
    </submittedName>
</protein>
<proteinExistence type="predicted"/>
<dbReference type="STRING" id="1429043.X474_07485"/>
<keyword evidence="2" id="KW-1185">Reference proteome</keyword>
<comment type="caution">
    <text evidence="1">The sequence shown here is derived from an EMBL/GenBank/DDBJ whole genome shotgun (WGS) entry which is preliminary data.</text>
</comment>
<dbReference type="AlphaFoldDB" id="A0A0D2JFY0"/>
<dbReference type="Proteomes" id="UP000032233">
    <property type="component" value="Unassembled WGS sequence"/>
</dbReference>
<name>A0A0D2JFY0_9BACT</name>
<reference evidence="1 2" key="1">
    <citation type="submission" date="2013-11" db="EMBL/GenBank/DDBJ databases">
        <title>Metagenomic analysis of a methanogenic consortium involved in long chain n-alkane degradation.</title>
        <authorList>
            <person name="Davidova I.A."/>
            <person name="Callaghan A.V."/>
            <person name="Wawrik B."/>
            <person name="Pruitt S."/>
            <person name="Marks C."/>
            <person name="Duncan K.E."/>
            <person name="Suflita J.M."/>
        </authorList>
    </citation>
    <scope>NUCLEOTIDE SEQUENCE [LARGE SCALE GENOMIC DNA]</scope>
    <source>
        <strain evidence="1 2">SPR</strain>
    </source>
</reference>
<evidence type="ECO:0000313" key="1">
    <source>
        <dbReference type="EMBL" id="KIX14601.1"/>
    </source>
</evidence>
<dbReference type="EMBL" id="AZAC01000010">
    <property type="protein sequence ID" value="KIX14601.1"/>
    <property type="molecule type" value="Genomic_DNA"/>
</dbReference>
<gene>
    <name evidence="1" type="ORF">X474_07485</name>
</gene>
<sequence>MVAPATELNTAMVDTKMLLVTQVDQTIITTPAIGMYGTFDALLSSYAGLQSGLNAISHDFGMDSALPFRRKNVESVEVAVAYNL</sequence>
<accession>A0A0D2JFY0</accession>
<evidence type="ECO:0000313" key="2">
    <source>
        <dbReference type="Proteomes" id="UP000032233"/>
    </source>
</evidence>
<organism evidence="1 2">
    <name type="scientific">Dethiosulfatarculus sandiegensis</name>
    <dbReference type="NCBI Taxonomy" id="1429043"/>
    <lineage>
        <taxon>Bacteria</taxon>
        <taxon>Pseudomonadati</taxon>
        <taxon>Thermodesulfobacteriota</taxon>
        <taxon>Desulfarculia</taxon>
        <taxon>Desulfarculales</taxon>
        <taxon>Desulfarculaceae</taxon>
        <taxon>Dethiosulfatarculus</taxon>
    </lineage>
</organism>
<dbReference type="InParanoid" id="A0A0D2JFY0"/>